<feature type="domain" description="Histidine kinase" evidence="16">
    <location>
        <begin position="475"/>
        <end position="584"/>
    </location>
</feature>
<dbReference type="InterPro" id="IPR036890">
    <property type="entry name" value="HATPase_C_sf"/>
</dbReference>
<evidence type="ECO:0000259" key="17">
    <source>
        <dbReference type="PROSITE" id="PS50885"/>
    </source>
</evidence>
<dbReference type="InterPro" id="IPR005467">
    <property type="entry name" value="His_kinase_dom"/>
</dbReference>
<evidence type="ECO:0000313" key="18">
    <source>
        <dbReference type="EMBL" id="GIN56825.1"/>
    </source>
</evidence>
<dbReference type="CDD" id="cd06225">
    <property type="entry name" value="HAMP"/>
    <property type="match status" value="1"/>
</dbReference>
<dbReference type="GO" id="GO:0016301">
    <property type="term" value="F:kinase activity"/>
    <property type="evidence" value="ECO:0007669"/>
    <property type="project" value="UniProtKB-KW"/>
</dbReference>
<evidence type="ECO:0000256" key="14">
    <source>
        <dbReference type="SAM" id="Coils"/>
    </source>
</evidence>
<name>A0ABQ4KFR8_9BACI</name>
<sequence>MNRFYKKLTFRSKLRLAFIFLVTISVSFTGWITYYITADLLQDNALKMNQEMLNKSSQALDEKLKQFPKSLMLLFVSDSYKDLMKDVAIKDNSRYSIHYSGLQTVFTQLTLNDELLESILLVTPIGDFYLADDARTGTEFKETNIYKRLQKNKHAIWIEGHKDPFFFRGNSVVSFVLPAIGDRVDIEDCYIVLNIKADKLNRFVISNINESQGGVTVVNEKGNPIFPHSPFQYNQLIHLSDFIDHIKTGDERSFEYDHKGKHYLVNFAKSKVNHKWTLISVKPKHKLLEQARTIKWTTTAVTLGAIILAIIISNVFIKVLMRPLIQLQSLMKRAGQNDLSVRFSNDSNDEVTQVGLQFNQMMEQIRQLIRHVKNAEKEKYRAEIKALQVQIVPHFLYNTLNTIYWKSTLHKEKDVQEMVMALSRMFRLGLNSGKEITTVEKEIAHVTQYLNIQQKCYENLFTYRIDVDEESAIRDQPILKLILQPLVENSINHGFKDKREGGFIEIRLSRKNDWMCITVSDNGVGMDTEMVQRNIEQENDAYKGFALYNIFQRIQLYYENKAEMKLESTPGVGTTVKLSIPWMEAKKDEG</sequence>
<keyword evidence="6" id="KW-0808">Transferase</keyword>
<comment type="caution">
    <text evidence="18">The sequence shown here is derived from an EMBL/GenBank/DDBJ whole genome shotgun (WGS) entry which is preliminary data.</text>
</comment>
<dbReference type="RefSeq" id="WP_212965758.1">
    <property type="nucleotide sequence ID" value="NZ_BORB01000007.1"/>
</dbReference>
<gene>
    <name evidence="18" type="ORF">J8TS2_11440</name>
</gene>
<evidence type="ECO:0000256" key="4">
    <source>
        <dbReference type="ARBA" id="ARBA00022475"/>
    </source>
</evidence>
<keyword evidence="8" id="KW-0547">Nucleotide-binding</keyword>
<dbReference type="Proteomes" id="UP000679950">
    <property type="component" value="Unassembled WGS sequence"/>
</dbReference>
<dbReference type="Pfam" id="PF02518">
    <property type="entry name" value="HATPase_c"/>
    <property type="match status" value="1"/>
</dbReference>
<dbReference type="InterPro" id="IPR010559">
    <property type="entry name" value="Sig_transdc_His_kin_internal"/>
</dbReference>
<dbReference type="InterPro" id="IPR003660">
    <property type="entry name" value="HAMP_dom"/>
</dbReference>
<dbReference type="PANTHER" id="PTHR34220:SF11">
    <property type="entry name" value="SENSOR PROTEIN KINASE HPTS"/>
    <property type="match status" value="1"/>
</dbReference>
<dbReference type="SUPFAM" id="SSF55874">
    <property type="entry name" value="ATPase domain of HSP90 chaperone/DNA topoisomerase II/histidine kinase"/>
    <property type="match status" value="1"/>
</dbReference>
<dbReference type="Gene3D" id="3.30.565.10">
    <property type="entry name" value="Histidine kinase-like ATPase, C-terminal domain"/>
    <property type="match status" value="1"/>
</dbReference>
<evidence type="ECO:0000259" key="16">
    <source>
        <dbReference type="PROSITE" id="PS50109"/>
    </source>
</evidence>
<evidence type="ECO:0000256" key="9">
    <source>
        <dbReference type="ARBA" id="ARBA00022777"/>
    </source>
</evidence>
<keyword evidence="19" id="KW-1185">Reference proteome</keyword>
<evidence type="ECO:0000256" key="8">
    <source>
        <dbReference type="ARBA" id="ARBA00022741"/>
    </source>
</evidence>
<feature type="domain" description="HAMP" evidence="17">
    <location>
        <begin position="318"/>
        <end position="370"/>
    </location>
</feature>
<evidence type="ECO:0000313" key="19">
    <source>
        <dbReference type="Proteomes" id="UP000679950"/>
    </source>
</evidence>
<keyword evidence="10" id="KW-0067">ATP-binding</keyword>
<keyword evidence="11 15" id="KW-1133">Transmembrane helix</keyword>
<dbReference type="PROSITE" id="PS50885">
    <property type="entry name" value="HAMP"/>
    <property type="match status" value="1"/>
</dbReference>
<evidence type="ECO:0000256" key="7">
    <source>
        <dbReference type="ARBA" id="ARBA00022692"/>
    </source>
</evidence>
<dbReference type="SMART" id="SM00387">
    <property type="entry name" value="HATPase_c"/>
    <property type="match status" value="1"/>
</dbReference>
<dbReference type="EC" id="2.7.13.3" evidence="3"/>
<evidence type="ECO:0000256" key="13">
    <source>
        <dbReference type="ARBA" id="ARBA00023136"/>
    </source>
</evidence>
<feature type="transmembrane region" description="Helical" evidence="15">
    <location>
        <begin position="16"/>
        <end position="36"/>
    </location>
</feature>
<keyword evidence="14" id="KW-0175">Coiled coil</keyword>
<proteinExistence type="predicted"/>
<dbReference type="Pfam" id="PF06580">
    <property type="entry name" value="His_kinase"/>
    <property type="match status" value="1"/>
</dbReference>
<dbReference type="Pfam" id="PF00672">
    <property type="entry name" value="HAMP"/>
    <property type="match status" value="1"/>
</dbReference>
<keyword evidence="7 15" id="KW-0812">Transmembrane</keyword>
<dbReference type="EMBL" id="BORB01000007">
    <property type="protein sequence ID" value="GIN56825.1"/>
    <property type="molecule type" value="Genomic_DNA"/>
</dbReference>
<protein>
    <recommendedName>
        <fullName evidence="3">histidine kinase</fullName>
        <ecNumber evidence="3">2.7.13.3</ecNumber>
    </recommendedName>
</protein>
<evidence type="ECO:0000256" key="15">
    <source>
        <dbReference type="SAM" id="Phobius"/>
    </source>
</evidence>
<evidence type="ECO:0000256" key="3">
    <source>
        <dbReference type="ARBA" id="ARBA00012438"/>
    </source>
</evidence>
<evidence type="ECO:0000256" key="6">
    <source>
        <dbReference type="ARBA" id="ARBA00022679"/>
    </source>
</evidence>
<feature type="coiled-coil region" evidence="14">
    <location>
        <begin position="358"/>
        <end position="390"/>
    </location>
</feature>
<dbReference type="Gene3D" id="6.10.340.10">
    <property type="match status" value="1"/>
</dbReference>
<evidence type="ECO:0000256" key="2">
    <source>
        <dbReference type="ARBA" id="ARBA00004651"/>
    </source>
</evidence>
<dbReference type="PROSITE" id="PS50109">
    <property type="entry name" value="HIS_KIN"/>
    <property type="match status" value="1"/>
</dbReference>
<dbReference type="InterPro" id="IPR003594">
    <property type="entry name" value="HATPase_dom"/>
</dbReference>
<dbReference type="SUPFAM" id="SSF158472">
    <property type="entry name" value="HAMP domain-like"/>
    <property type="match status" value="1"/>
</dbReference>
<keyword evidence="5" id="KW-0597">Phosphoprotein</keyword>
<keyword evidence="4" id="KW-1003">Cell membrane</keyword>
<dbReference type="SMART" id="SM00304">
    <property type="entry name" value="HAMP"/>
    <property type="match status" value="1"/>
</dbReference>
<evidence type="ECO:0000256" key="5">
    <source>
        <dbReference type="ARBA" id="ARBA00022553"/>
    </source>
</evidence>
<comment type="catalytic activity">
    <reaction evidence="1">
        <text>ATP + protein L-histidine = ADP + protein N-phospho-L-histidine.</text>
        <dbReference type="EC" id="2.7.13.3"/>
    </reaction>
</comment>
<organism evidence="18 19">
    <name type="scientific">Lederbergia ruris</name>
    <dbReference type="NCBI Taxonomy" id="217495"/>
    <lineage>
        <taxon>Bacteria</taxon>
        <taxon>Bacillati</taxon>
        <taxon>Bacillota</taxon>
        <taxon>Bacilli</taxon>
        <taxon>Bacillales</taxon>
        <taxon>Bacillaceae</taxon>
        <taxon>Lederbergia</taxon>
    </lineage>
</organism>
<keyword evidence="13 15" id="KW-0472">Membrane</keyword>
<reference evidence="18 19" key="1">
    <citation type="submission" date="2021-03" db="EMBL/GenBank/DDBJ databases">
        <title>Antimicrobial resistance genes in bacteria isolated from Japanese honey, and their potential for conferring macrolide and lincosamide resistance in the American foulbrood pathogen Paenibacillus larvae.</title>
        <authorList>
            <person name="Okamoto M."/>
            <person name="Kumagai M."/>
            <person name="Kanamori H."/>
            <person name="Takamatsu D."/>
        </authorList>
    </citation>
    <scope>NUCLEOTIDE SEQUENCE [LARGE SCALE GENOMIC DNA]</scope>
    <source>
        <strain evidence="18 19">J8TS2</strain>
    </source>
</reference>
<evidence type="ECO:0000256" key="12">
    <source>
        <dbReference type="ARBA" id="ARBA00023012"/>
    </source>
</evidence>
<dbReference type="PANTHER" id="PTHR34220">
    <property type="entry name" value="SENSOR HISTIDINE KINASE YPDA"/>
    <property type="match status" value="1"/>
</dbReference>
<keyword evidence="12" id="KW-0902">Two-component regulatory system</keyword>
<evidence type="ECO:0000256" key="11">
    <source>
        <dbReference type="ARBA" id="ARBA00022989"/>
    </source>
</evidence>
<dbReference type="InterPro" id="IPR050640">
    <property type="entry name" value="Bact_2-comp_sensor_kinase"/>
</dbReference>
<evidence type="ECO:0000256" key="1">
    <source>
        <dbReference type="ARBA" id="ARBA00000085"/>
    </source>
</evidence>
<comment type="subcellular location">
    <subcellularLocation>
        <location evidence="2">Cell membrane</location>
        <topology evidence="2">Multi-pass membrane protein</topology>
    </subcellularLocation>
</comment>
<evidence type="ECO:0000256" key="10">
    <source>
        <dbReference type="ARBA" id="ARBA00022840"/>
    </source>
</evidence>
<accession>A0ABQ4KFR8</accession>
<keyword evidence="9 18" id="KW-0418">Kinase</keyword>